<dbReference type="AlphaFoldDB" id="A0A812JGK1"/>
<evidence type="ECO:0000313" key="2">
    <source>
        <dbReference type="EMBL" id="CAE7208575.1"/>
    </source>
</evidence>
<proteinExistence type="predicted"/>
<feature type="compositionally biased region" description="Basic and acidic residues" evidence="1">
    <location>
        <begin position="406"/>
        <end position="422"/>
    </location>
</feature>
<dbReference type="Proteomes" id="UP000601435">
    <property type="component" value="Unassembled WGS sequence"/>
</dbReference>
<keyword evidence="3" id="KW-1185">Reference proteome</keyword>
<feature type="compositionally biased region" description="Low complexity" evidence="1">
    <location>
        <begin position="495"/>
        <end position="508"/>
    </location>
</feature>
<sequence>MAKKVNFVIENPSSTLLWRYVTLVGNWKGLRQLKRVLHKERRCQLRRVRSFLKIETHVRWKNDQGESKVGGGRDLEASKAYPAGFGFEAGRLMLTSGFKLDGAHTLQRLTRTIDPVVSTARFGSVPFGNLPLEPKFSDQGWLFGAMAPKRGPAEGAAGTGKGAKKPRTSTDSSKGSGKGELKGSTKGAGAEQHPTKGSGKQSKGGLKGSVAAAEEHPIPKGAGKQSKGEQKGSGAAAEEHPTPKGSGKQSKGELKGSSVAAEEHPKGSGKQSKGKGNEHPTAKGSDKGEPKGSGKSNEHPQASPVEKTELRNLNPESMRRFFDCETYAKGSTKSAGPAEHPILKGSGKQSKGKGEQKGSTKSAAPEEHPTTKGSSKGKGELKGSGKSAAAEEHPTKGSGKQSTSKGEPKGSGKSAATEEHPTLKGSGKQSKGEQKGSGAAAEEHPTPKGSGKQSKGELKGSSVAAEEHPSPKGSGKQSHGEPKGSTKSAGPADPKGSGKQSKGKGTAKGSKHGSGDWGGNKGVTKALLKAVHEEAAELCNTQHEHDEQQHWQYSIHDMTMRGEIHDSDFTNPLVILPTCVLGELANMQAKQPRLCQQRLRSITEHEHMFRMFKNWQAQQYPNHKTVWGQAPAAQIMQHNKFLVDVVQGANVSKVGTKIKARKQVGKADEATRKKLGEVITSQAADFVKGTEDKKKLPTKEPKDSTATDHLTDHMNSVLTEEEIKKKDFDKTMA</sequence>
<feature type="region of interest" description="Disordered" evidence="1">
    <location>
        <begin position="687"/>
        <end position="718"/>
    </location>
</feature>
<feature type="compositionally biased region" description="Basic and acidic residues" evidence="1">
    <location>
        <begin position="688"/>
        <end position="712"/>
    </location>
</feature>
<evidence type="ECO:0000256" key="1">
    <source>
        <dbReference type="SAM" id="MobiDB-lite"/>
    </source>
</evidence>
<feature type="region of interest" description="Disordered" evidence="1">
    <location>
        <begin position="329"/>
        <end position="521"/>
    </location>
</feature>
<evidence type="ECO:0000313" key="3">
    <source>
        <dbReference type="Proteomes" id="UP000601435"/>
    </source>
</evidence>
<dbReference type="EMBL" id="CAJNJA010006301">
    <property type="protein sequence ID" value="CAE7208575.1"/>
    <property type="molecule type" value="Genomic_DNA"/>
</dbReference>
<feature type="region of interest" description="Disordered" evidence="1">
    <location>
        <begin position="147"/>
        <end position="317"/>
    </location>
</feature>
<feature type="non-terminal residue" evidence="2">
    <location>
        <position position="733"/>
    </location>
</feature>
<feature type="compositionally biased region" description="Basic and acidic residues" evidence="1">
    <location>
        <begin position="352"/>
        <end position="370"/>
    </location>
</feature>
<reference evidence="2" key="1">
    <citation type="submission" date="2021-02" db="EMBL/GenBank/DDBJ databases">
        <authorList>
            <person name="Dougan E. K."/>
            <person name="Rhodes N."/>
            <person name="Thang M."/>
            <person name="Chan C."/>
        </authorList>
    </citation>
    <scope>NUCLEOTIDE SEQUENCE</scope>
</reference>
<organism evidence="2 3">
    <name type="scientific">Symbiodinium necroappetens</name>
    <dbReference type="NCBI Taxonomy" id="1628268"/>
    <lineage>
        <taxon>Eukaryota</taxon>
        <taxon>Sar</taxon>
        <taxon>Alveolata</taxon>
        <taxon>Dinophyceae</taxon>
        <taxon>Suessiales</taxon>
        <taxon>Symbiodiniaceae</taxon>
        <taxon>Symbiodinium</taxon>
    </lineage>
</organism>
<accession>A0A812JGK1</accession>
<comment type="caution">
    <text evidence="2">The sequence shown here is derived from an EMBL/GenBank/DDBJ whole genome shotgun (WGS) entry which is preliminary data.</text>
</comment>
<gene>
    <name evidence="2" type="ORF">SNEC2469_LOCUS1956</name>
</gene>
<feature type="compositionally biased region" description="Basic and acidic residues" evidence="1">
    <location>
        <begin position="377"/>
        <end position="395"/>
    </location>
</feature>
<name>A0A812JGK1_9DINO</name>
<protein>
    <submittedName>
        <fullName evidence="2">Uncharacterized protein</fullName>
    </submittedName>
</protein>
<dbReference type="OrthoDB" id="469631at2759"/>
<feature type="compositionally biased region" description="Basic and acidic residues" evidence="1">
    <location>
        <begin position="275"/>
        <end position="298"/>
    </location>
</feature>